<gene>
    <name evidence="1" type="ORF">T4A_2632</name>
</gene>
<dbReference type="Proteomes" id="UP000054632">
    <property type="component" value="Unassembled WGS sequence"/>
</dbReference>
<organism evidence="1 2">
    <name type="scientific">Trichinella pseudospiralis</name>
    <name type="common">Parasitic roundworm</name>
    <dbReference type="NCBI Taxonomy" id="6337"/>
    <lineage>
        <taxon>Eukaryota</taxon>
        <taxon>Metazoa</taxon>
        <taxon>Ecdysozoa</taxon>
        <taxon>Nematoda</taxon>
        <taxon>Enoplea</taxon>
        <taxon>Dorylaimia</taxon>
        <taxon>Trichinellida</taxon>
        <taxon>Trichinellidae</taxon>
        <taxon>Trichinella</taxon>
    </lineage>
</organism>
<protein>
    <submittedName>
        <fullName evidence="1">Uncharacterized protein</fullName>
    </submittedName>
</protein>
<evidence type="ECO:0000313" key="2">
    <source>
        <dbReference type="Proteomes" id="UP000054632"/>
    </source>
</evidence>
<comment type="caution">
    <text evidence="1">The sequence shown here is derived from an EMBL/GenBank/DDBJ whole genome shotgun (WGS) entry which is preliminary data.</text>
</comment>
<accession>A0A0V1DS96</accession>
<name>A0A0V1DS96_TRIPS</name>
<dbReference type="AlphaFoldDB" id="A0A0V1DS96"/>
<dbReference type="EMBL" id="JYDR01000463">
    <property type="protein sequence ID" value="KRY64357.1"/>
    <property type="molecule type" value="Genomic_DNA"/>
</dbReference>
<sequence>MKSTEFLAVGKVRHRQIVMQKDADWNNNNQVKGLTVLRKNADCRIPHLRHFCLLPGL</sequence>
<evidence type="ECO:0000313" key="1">
    <source>
        <dbReference type="EMBL" id="KRY64357.1"/>
    </source>
</evidence>
<proteinExistence type="predicted"/>
<reference evidence="1 2" key="1">
    <citation type="submission" date="2015-01" db="EMBL/GenBank/DDBJ databases">
        <title>Evolution of Trichinella species and genotypes.</title>
        <authorList>
            <person name="Korhonen P.K."/>
            <person name="Edoardo P."/>
            <person name="Giuseppe L.R."/>
            <person name="Gasser R.B."/>
        </authorList>
    </citation>
    <scope>NUCLEOTIDE SEQUENCE [LARGE SCALE GENOMIC DNA]</scope>
    <source>
        <strain evidence="1">ISS13</strain>
    </source>
</reference>